<proteinExistence type="predicted"/>
<evidence type="ECO:0000313" key="2">
    <source>
        <dbReference type="Proteomes" id="UP001556692"/>
    </source>
</evidence>
<dbReference type="NCBIfam" id="NF008911">
    <property type="entry name" value="PRK12275.1-2"/>
    <property type="match status" value="1"/>
</dbReference>
<protein>
    <submittedName>
        <fullName evidence="1">Four helix bundle protein</fullName>
    </submittedName>
</protein>
<comment type="caution">
    <text evidence="1">The sequence shown here is derived from an EMBL/GenBank/DDBJ whole genome shotgun (WGS) entry which is preliminary data.</text>
</comment>
<dbReference type="PANTHER" id="PTHR38471">
    <property type="entry name" value="FOUR HELIX BUNDLE PROTEIN"/>
    <property type="match status" value="1"/>
</dbReference>
<keyword evidence="2" id="KW-1185">Reference proteome</keyword>
<dbReference type="InterPro" id="IPR036583">
    <property type="entry name" value="23S_rRNA_IVS_sf"/>
</dbReference>
<dbReference type="Pfam" id="PF05635">
    <property type="entry name" value="23S_rRNA_IVP"/>
    <property type="match status" value="1"/>
</dbReference>
<dbReference type="SUPFAM" id="SSF158446">
    <property type="entry name" value="IVS-encoded protein-like"/>
    <property type="match status" value="1"/>
</dbReference>
<organism evidence="1 2">
    <name type="scientific">Aquibium pacificus</name>
    <dbReference type="NCBI Taxonomy" id="3153579"/>
    <lineage>
        <taxon>Bacteria</taxon>
        <taxon>Pseudomonadati</taxon>
        <taxon>Pseudomonadota</taxon>
        <taxon>Alphaproteobacteria</taxon>
        <taxon>Hyphomicrobiales</taxon>
        <taxon>Phyllobacteriaceae</taxon>
        <taxon>Aquibium</taxon>
    </lineage>
</organism>
<reference evidence="1 2" key="1">
    <citation type="submission" date="2024-05" db="EMBL/GenBank/DDBJ databases">
        <authorList>
            <person name="Jiang F."/>
        </authorList>
    </citation>
    <scope>NUCLEOTIDE SEQUENCE [LARGE SCALE GENOMIC DNA]</scope>
    <source>
        <strain evidence="1 2">LZ166</strain>
    </source>
</reference>
<gene>
    <name evidence="1" type="ORF">ABGN05_12690</name>
</gene>
<sequence>MEAAASTRERDGRTYRDLLVWEHAIELAVACFGATKALPQGELYGLTSQIRRAAASIPANIAEGYGRDSRASFVQFLRIAQGSLKELETHLIRAGRLDYVSTSVSESLLGRADEVGKMLRGLIRSLQRKD</sequence>
<dbReference type="RefSeq" id="WP_367954423.1">
    <property type="nucleotide sequence ID" value="NZ_JBDPGJ010000003.1"/>
</dbReference>
<accession>A0ABV3SIG5</accession>
<dbReference type="PANTHER" id="PTHR38471:SF2">
    <property type="entry name" value="FOUR HELIX BUNDLE PROTEIN"/>
    <property type="match status" value="1"/>
</dbReference>
<dbReference type="NCBIfam" id="TIGR02436">
    <property type="entry name" value="four helix bundle protein"/>
    <property type="match status" value="1"/>
</dbReference>
<dbReference type="CDD" id="cd16377">
    <property type="entry name" value="23S_rRNA_IVP_like"/>
    <property type="match status" value="1"/>
</dbReference>
<dbReference type="EMBL" id="JBDPGJ010000003">
    <property type="protein sequence ID" value="MEX0406527.1"/>
    <property type="molecule type" value="Genomic_DNA"/>
</dbReference>
<dbReference type="InterPro" id="IPR012657">
    <property type="entry name" value="23S_rRNA-intervening_sequence"/>
</dbReference>
<dbReference type="Gene3D" id="1.20.1440.60">
    <property type="entry name" value="23S rRNA-intervening sequence"/>
    <property type="match status" value="1"/>
</dbReference>
<name>A0ABV3SIG5_9HYPH</name>
<evidence type="ECO:0000313" key="1">
    <source>
        <dbReference type="EMBL" id="MEX0406527.1"/>
    </source>
</evidence>
<dbReference type="Proteomes" id="UP001556692">
    <property type="component" value="Unassembled WGS sequence"/>
</dbReference>